<dbReference type="PRINTS" id="PR00404">
    <property type="entry name" value="MADSDOMAIN"/>
</dbReference>
<comment type="caution">
    <text evidence="7">The sequence shown here is derived from an EMBL/GenBank/DDBJ whole genome shotgun (WGS) entry which is preliminary data.</text>
</comment>
<dbReference type="Pfam" id="PF00319">
    <property type="entry name" value="SRF-TF"/>
    <property type="match status" value="1"/>
</dbReference>
<evidence type="ECO:0000256" key="5">
    <source>
        <dbReference type="ARBA" id="ARBA00023242"/>
    </source>
</evidence>
<evidence type="ECO:0000259" key="6">
    <source>
        <dbReference type="PROSITE" id="PS50066"/>
    </source>
</evidence>
<keyword evidence="4" id="KW-0804">Transcription</keyword>
<dbReference type="InterPro" id="IPR036879">
    <property type="entry name" value="TF_MADSbox_sf"/>
</dbReference>
<keyword evidence="8" id="KW-1185">Reference proteome</keyword>
<dbReference type="AlphaFoldDB" id="A0A9J5X0R0"/>
<comment type="subcellular location">
    <subcellularLocation>
        <location evidence="1">Nucleus</location>
    </subcellularLocation>
</comment>
<evidence type="ECO:0000256" key="3">
    <source>
        <dbReference type="ARBA" id="ARBA00023125"/>
    </source>
</evidence>
<dbReference type="SMART" id="SM00432">
    <property type="entry name" value="MADS"/>
    <property type="match status" value="1"/>
</dbReference>
<name>A0A9J5X0R0_SOLCO</name>
<proteinExistence type="predicted"/>
<keyword evidence="5" id="KW-0539">Nucleus</keyword>
<gene>
    <name evidence="7" type="ORF">H5410_051890</name>
</gene>
<reference evidence="7 8" key="1">
    <citation type="submission" date="2020-09" db="EMBL/GenBank/DDBJ databases">
        <title>De no assembly of potato wild relative species, Solanum commersonii.</title>
        <authorList>
            <person name="Cho K."/>
        </authorList>
    </citation>
    <scope>NUCLEOTIDE SEQUENCE [LARGE SCALE GENOMIC DNA]</scope>
    <source>
        <strain evidence="7">LZ3.2</strain>
        <tissue evidence="7">Leaf</tissue>
    </source>
</reference>
<dbReference type="OrthoDB" id="1898716at2759"/>
<dbReference type="Gene3D" id="3.40.1810.10">
    <property type="entry name" value="Transcription factor, MADS-box"/>
    <property type="match status" value="1"/>
</dbReference>
<accession>A0A9J5X0R0</accession>
<feature type="domain" description="MADS-box" evidence="6">
    <location>
        <begin position="1"/>
        <end position="38"/>
    </location>
</feature>
<dbReference type="PROSITE" id="PS50066">
    <property type="entry name" value="MADS_BOX_2"/>
    <property type="match status" value="1"/>
</dbReference>
<keyword evidence="3" id="KW-0238">DNA-binding</keyword>
<dbReference type="GO" id="GO:0005634">
    <property type="term" value="C:nucleus"/>
    <property type="evidence" value="ECO:0007669"/>
    <property type="project" value="UniProtKB-SubCell"/>
</dbReference>
<sequence length="109" mass="12806">MDRQKIKIAKMKVKNHLQVIFSKRCSGLFKKASELRTLAFDQIRKTCESQYWWEAPIGELAYHELEKFGRHEKNVMTHASKIMVENDVGIFCNYDIKPVMDASNYPHKS</sequence>
<organism evidence="7 8">
    <name type="scientific">Solanum commersonii</name>
    <name type="common">Commerson's wild potato</name>
    <name type="synonym">Commerson's nightshade</name>
    <dbReference type="NCBI Taxonomy" id="4109"/>
    <lineage>
        <taxon>Eukaryota</taxon>
        <taxon>Viridiplantae</taxon>
        <taxon>Streptophyta</taxon>
        <taxon>Embryophyta</taxon>
        <taxon>Tracheophyta</taxon>
        <taxon>Spermatophyta</taxon>
        <taxon>Magnoliopsida</taxon>
        <taxon>eudicotyledons</taxon>
        <taxon>Gunneridae</taxon>
        <taxon>Pentapetalae</taxon>
        <taxon>asterids</taxon>
        <taxon>lamiids</taxon>
        <taxon>Solanales</taxon>
        <taxon>Solanaceae</taxon>
        <taxon>Solanoideae</taxon>
        <taxon>Solaneae</taxon>
        <taxon>Solanum</taxon>
    </lineage>
</organism>
<dbReference type="EMBL" id="JACXVP010000010">
    <property type="protein sequence ID" value="KAG5581263.1"/>
    <property type="molecule type" value="Genomic_DNA"/>
</dbReference>
<evidence type="ECO:0000313" key="8">
    <source>
        <dbReference type="Proteomes" id="UP000824120"/>
    </source>
</evidence>
<dbReference type="SUPFAM" id="SSF55455">
    <property type="entry name" value="SRF-like"/>
    <property type="match status" value="1"/>
</dbReference>
<evidence type="ECO:0000256" key="4">
    <source>
        <dbReference type="ARBA" id="ARBA00023163"/>
    </source>
</evidence>
<dbReference type="GO" id="GO:0046983">
    <property type="term" value="F:protein dimerization activity"/>
    <property type="evidence" value="ECO:0007669"/>
    <property type="project" value="InterPro"/>
</dbReference>
<keyword evidence="2" id="KW-0805">Transcription regulation</keyword>
<dbReference type="InterPro" id="IPR002100">
    <property type="entry name" value="TF_MADSbox"/>
</dbReference>
<dbReference type="GO" id="GO:0003677">
    <property type="term" value="F:DNA binding"/>
    <property type="evidence" value="ECO:0007669"/>
    <property type="project" value="UniProtKB-KW"/>
</dbReference>
<protein>
    <recommendedName>
        <fullName evidence="6">MADS-box domain-containing protein</fullName>
    </recommendedName>
</protein>
<evidence type="ECO:0000256" key="2">
    <source>
        <dbReference type="ARBA" id="ARBA00023015"/>
    </source>
</evidence>
<evidence type="ECO:0000313" key="7">
    <source>
        <dbReference type="EMBL" id="KAG5581263.1"/>
    </source>
</evidence>
<evidence type="ECO:0000256" key="1">
    <source>
        <dbReference type="ARBA" id="ARBA00004123"/>
    </source>
</evidence>
<dbReference type="Proteomes" id="UP000824120">
    <property type="component" value="Chromosome 10"/>
</dbReference>